<proteinExistence type="predicted"/>
<keyword evidence="2" id="KW-0411">Iron-sulfur</keyword>
<protein>
    <recommendedName>
        <fullName evidence="3">2Fe-2S ferredoxin-type domain-containing protein</fullName>
    </recommendedName>
</protein>
<dbReference type="AlphaFoldDB" id="A0A9K3CX49"/>
<dbReference type="Pfam" id="PF00111">
    <property type="entry name" value="Fer2"/>
    <property type="match status" value="1"/>
</dbReference>
<dbReference type="InterPro" id="IPR006058">
    <property type="entry name" value="2Fe2S_fd_BS"/>
</dbReference>
<dbReference type="Proteomes" id="UP000265618">
    <property type="component" value="Unassembled WGS sequence"/>
</dbReference>
<gene>
    <name evidence="4" type="ORF">KIPB_006493</name>
</gene>
<sequence length="248" mass="26611">MDNTLVFYLNGRRVATRDVHPSVTLSTYLHSINLRGTKVACGEGGCGACTVMVSYYEEDTQSCFAPTPQFNVCSPLCLDDSALRGQVKLNGYTCYVGWVGDERVGFVQFESAGSLGSTPDSVIDSEIDSAVCLKFKLEFGVAEACRGRGLGREMLSLALSTFCREVFSLTTPLPSALPQSDSSSTSSSTCVSRICIQGDIVSSNTASAHVVQSLGYEMGDSFEYNLNGKARAINVYRKTYVRPGDGAT</sequence>
<evidence type="ECO:0000259" key="3">
    <source>
        <dbReference type="Pfam" id="PF00111"/>
    </source>
</evidence>
<evidence type="ECO:0000256" key="2">
    <source>
        <dbReference type="ARBA" id="ARBA00023014"/>
    </source>
</evidence>
<keyword evidence="1" id="KW-0408">Iron</keyword>
<keyword evidence="1" id="KW-0479">Metal-binding</keyword>
<dbReference type="OrthoDB" id="8300278at2759"/>
<evidence type="ECO:0000313" key="5">
    <source>
        <dbReference type="Proteomes" id="UP000265618"/>
    </source>
</evidence>
<accession>A0A9K3CX49</accession>
<comment type="caution">
    <text evidence="4">The sequence shown here is derived from an EMBL/GenBank/DDBJ whole genome shotgun (WGS) entry which is preliminary data.</text>
</comment>
<dbReference type="InterPro" id="IPR012675">
    <property type="entry name" value="Beta-grasp_dom_sf"/>
</dbReference>
<dbReference type="PANTHER" id="PTHR45444">
    <property type="entry name" value="XANTHINE DEHYDROGENASE"/>
    <property type="match status" value="1"/>
</dbReference>
<dbReference type="GO" id="GO:0016491">
    <property type="term" value="F:oxidoreductase activity"/>
    <property type="evidence" value="ECO:0007669"/>
    <property type="project" value="InterPro"/>
</dbReference>
<reference evidence="4 5" key="1">
    <citation type="journal article" date="2018" name="PLoS ONE">
        <title>The draft genome of Kipferlia bialata reveals reductive genome evolution in fornicate parasites.</title>
        <authorList>
            <person name="Tanifuji G."/>
            <person name="Takabayashi S."/>
            <person name="Kume K."/>
            <person name="Takagi M."/>
            <person name="Nakayama T."/>
            <person name="Kamikawa R."/>
            <person name="Inagaki Y."/>
            <person name="Hashimoto T."/>
        </authorList>
    </citation>
    <scope>NUCLEOTIDE SEQUENCE [LARGE SCALE GENOMIC DNA]</scope>
    <source>
        <strain evidence="4">NY0173</strain>
    </source>
</reference>
<dbReference type="InterPro" id="IPR001041">
    <property type="entry name" value="2Fe-2S_ferredoxin-type"/>
</dbReference>
<feature type="domain" description="2Fe-2S ferredoxin-type" evidence="3">
    <location>
        <begin position="8"/>
        <end position="55"/>
    </location>
</feature>
<keyword evidence="5" id="KW-1185">Reference proteome</keyword>
<dbReference type="CDD" id="cd00207">
    <property type="entry name" value="fer2"/>
    <property type="match status" value="1"/>
</dbReference>
<dbReference type="InterPro" id="IPR036010">
    <property type="entry name" value="2Fe-2S_ferredoxin-like_sf"/>
</dbReference>
<dbReference type="SUPFAM" id="SSF54292">
    <property type="entry name" value="2Fe-2S ferredoxin-like"/>
    <property type="match status" value="1"/>
</dbReference>
<evidence type="ECO:0000256" key="1">
    <source>
        <dbReference type="ARBA" id="ARBA00022714"/>
    </source>
</evidence>
<dbReference type="SUPFAM" id="SSF55729">
    <property type="entry name" value="Acyl-CoA N-acyltransferases (Nat)"/>
    <property type="match status" value="1"/>
</dbReference>
<dbReference type="Gene3D" id="3.40.630.30">
    <property type="match status" value="1"/>
</dbReference>
<dbReference type="GO" id="GO:0051537">
    <property type="term" value="F:2 iron, 2 sulfur cluster binding"/>
    <property type="evidence" value="ECO:0007669"/>
    <property type="project" value="UniProtKB-KW"/>
</dbReference>
<keyword evidence="1" id="KW-0001">2Fe-2S</keyword>
<dbReference type="PANTHER" id="PTHR45444:SF3">
    <property type="entry name" value="XANTHINE DEHYDROGENASE"/>
    <property type="match status" value="1"/>
</dbReference>
<dbReference type="CDD" id="cd04301">
    <property type="entry name" value="NAT_SF"/>
    <property type="match status" value="1"/>
</dbReference>
<evidence type="ECO:0000313" key="4">
    <source>
        <dbReference type="EMBL" id="GIQ84909.1"/>
    </source>
</evidence>
<organism evidence="4 5">
    <name type="scientific">Kipferlia bialata</name>
    <dbReference type="NCBI Taxonomy" id="797122"/>
    <lineage>
        <taxon>Eukaryota</taxon>
        <taxon>Metamonada</taxon>
        <taxon>Carpediemonas-like organisms</taxon>
        <taxon>Kipferlia</taxon>
    </lineage>
</organism>
<name>A0A9K3CX49_9EUKA</name>
<dbReference type="InterPro" id="IPR016181">
    <property type="entry name" value="Acyl_CoA_acyltransferase"/>
</dbReference>
<dbReference type="PROSITE" id="PS00197">
    <property type="entry name" value="2FE2S_FER_1"/>
    <property type="match status" value="1"/>
</dbReference>
<dbReference type="EMBL" id="BDIP01001672">
    <property type="protein sequence ID" value="GIQ84909.1"/>
    <property type="molecule type" value="Genomic_DNA"/>
</dbReference>
<dbReference type="Gene3D" id="3.10.20.30">
    <property type="match status" value="1"/>
</dbReference>
<dbReference type="InterPro" id="IPR016208">
    <property type="entry name" value="Ald_Oxase/xanthine_DH-like"/>
</dbReference>
<dbReference type="GO" id="GO:0005506">
    <property type="term" value="F:iron ion binding"/>
    <property type="evidence" value="ECO:0007669"/>
    <property type="project" value="InterPro"/>
</dbReference>